<comment type="caution">
    <text evidence="1">The sequence shown here is derived from an EMBL/GenBank/DDBJ whole genome shotgun (WGS) entry which is preliminary data.</text>
</comment>
<dbReference type="AlphaFoldDB" id="A0A1B8ARW9"/>
<proteinExistence type="predicted"/>
<evidence type="ECO:0000313" key="2">
    <source>
        <dbReference type="Proteomes" id="UP000091967"/>
    </source>
</evidence>
<organism evidence="1 2">
    <name type="scientific">Fusarium poae</name>
    <dbReference type="NCBI Taxonomy" id="36050"/>
    <lineage>
        <taxon>Eukaryota</taxon>
        <taxon>Fungi</taxon>
        <taxon>Dikarya</taxon>
        <taxon>Ascomycota</taxon>
        <taxon>Pezizomycotina</taxon>
        <taxon>Sordariomycetes</taxon>
        <taxon>Hypocreomycetidae</taxon>
        <taxon>Hypocreales</taxon>
        <taxon>Nectriaceae</taxon>
        <taxon>Fusarium</taxon>
    </lineage>
</organism>
<protein>
    <submittedName>
        <fullName evidence="1">Uncharacterized protein</fullName>
    </submittedName>
</protein>
<reference evidence="1 2" key="1">
    <citation type="submission" date="2016-06" db="EMBL/GenBank/DDBJ databases">
        <title>Living apart together: crosstalk between the core and supernumerary genomes in a fungal plant pathogen.</title>
        <authorList>
            <person name="Vanheule A."/>
            <person name="Audenaert K."/>
            <person name="Warris S."/>
            <person name="Van De Geest H."/>
            <person name="Schijlen E."/>
            <person name="Hofte M."/>
            <person name="De Saeger S."/>
            <person name="Haesaert G."/>
            <person name="Waalwijk C."/>
            <person name="Van Der Lee T."/>
        </authorList>
    </citation>
    <scope>NUCLEOTIDE SEQUENCE [LARGE SCALE GENOMIC DNA]</scope>
    <source>
        <strain evidence="1 2">2516</strain>
    </source>
</reference>
<dbReference type="OMA" id="HLMFKGV"/>
<name>A0A1B8ARW9_FUSPO</name>
<keyword evidence="2" id="KW-1185">Reference proteome</keyword>
<accession>A0A1B8ARW9</accession>
<dbReference type="EMBL" id="LYXU01000002">
    <property type="protein sequence ID" value="OBS23230.1"/>
    <property type="molecule type" value="Genomic_DNA"/>
</dbReference>
<gene>
    <name evidence="1" type="ORF">FPOA_03783</name>
</gene>
<sequence length="450" mass="52857">MAYPASDPFTKLPAELRLRVIMSTNCTTTISQLIRASPSMLQQYLMDRRYIQRHIIDYDEDMMQDAMAIILIPHWPITSKEEPDEDIVKRARAVLEDWSIGQLPHPTQHDHATSQLNELHNRILVLAEDYITKATASFPPREYLCLPQIQRPSANGHLMFKGVKVARRFDLADLTASEKKRVFKAFMRHELMSRANSLFPWETRELHVPKRLVSKAESHGIICVRDYYCSLYGAMFAQCSDSQLPSSPTGTTLETDLKFPDTFHFDANTYAHELDLHDATWREEFPDFASWFSRLGIDRLTEFLRYDMGNEDDRDALFDHLQDTWFNGDKKYDFGLDVPWASIFNESRSSHNACYDSNMFKQLSGSFKKFLQWDIARQRAWVFFDDTRLYPQETTERPNFPSSSFLQEKSIQTNSVHDWFNYPDFGRANRRSMLGYDERMRWKQLLNDRD</sequence>
<evidence type="ECO:0000313" key="1">
    <source>
        <dbReference type="EMBL" id="OBS23230.1"/>
    </source>
</evidence>
<dbReference type="Proteomes" id="UP000091967">
    <property type="component" value="Unassembled WGS sequence"/>
</dbReference>